<dbReference type="Pfam" id="PF00383">
    <property type="entry name" value="dCMP_cyt_deam_1"/>
    <property type="match status" value="1"/>
</dbReference>
<evidence type="ECO:0000313" key="5">
    <source>
        <dbReference type="Proteomes" id="UP000273143"/>
    </source>
</evidence>
<dbReference type="InterPro" id="IPR016193">
    <property type="entry name" value="Cytidine_deaminase-like"/>
</dbReference>
<keyword evidence="5" id="KW-1185">Reference proteome</keyword>
<dbReference type="GO" id="GO:0006152">
    <property type="term" value="P:purine nucleoside catabolic process"/>
    <property type="evidence" value="ECO:0007669"/>
    <property type="project" value="TreeGrafter"/>
</dbReference>
<dbReference type="PANTHER" id="PTHR11079:SF161">
    <property type="entry name" value="CMP_DCMP-TYPE DEAMINASE DOMAIN-CONTAINING PROTEIN"/>
    <property type="match status" value="1"/>
</dbReference>
<dbReference type="EMBL" id="CP029822">
    <property type="protein sequence ID" value="AZS50951.1"/>
    <property type="molecule type" value="Genomic_DNA"/>
</dbReference>
<reference evidence="5" key="1">
    <citation type="submission" date="2018-06" db="EMBL/GenBank/DDBJ databases">
        <title>Complete genome of Pseudomonas insecticola strain QZS01.</title>
        <authorList>
            <person name="Wang J."/>
            <person name="Su Q."/>
        </authorList>
    </citation>
    <scope>NUCLEOTIDE SEQUENCE [LARGE SCALE GENOMIC DNA]</scope>
    <source>
        <strain evidence="5">QZS01</strain>
    </source>
</reference>
<keyword evidence="2" id="KW-0862">Zinc</keyword>
<name>A0A3S9XEX3_9GAMM</name>
<dbReference type="InterPro" id="IPR002125">
    <property type="entry name" value="CMP_dCMP_dom"/>
</dbReference>
<dbReference type="PROSITE" id="PS51747">
    <property type="entry name" value="CYT_DCMP_DEAMINASES_2"/>
    <property type="match status" value="1"/>
</dbReference>
<gene>
    <name evidence="4" type="ORF">DM558_09235</name>
</gene>
<keyword evidence="1" id="KW-0479">Metal-binding</keyword>
<evidence type="ECO:0000256" key="1">
    <source>
        <dbReference type="ARBA" id="ARBA00022723"/>
    </source>
</evidence>
<dbReference type="SUPFAM" id="SSF53927">
    <property type="entry name" value="Cytidine deaminase-like"/>
    <property type="match status" value="1"/>
</dbReference>
<dbReference type="PROSITE" id="PS00903">
    <property type="entry name" value="CYT_DCMP_DEAMINASES_1"/>
    <property type="match status" value="1"/>
</dbReference>
<dbReference type="Proteomes" id="UP000273143">
    <property type="component" value="Chromosome"/>
</dbReference>
<sequence length="152" mass="16935">MTTEQQFLEKAIMLAKENPIDEGSPFGAVLVKDGKIIAEGVNKVFATFDSTSHAELNALRIAEKKLKTTRLDSYEVYASGQPCPMCLAAMRMAGITKIVFAYSNKQAEPFGLSSQKVTDDLNSSIEKQTWATIFHMNLDPEATLYKHWQTIK</sequence>
<dbReference type="CDD" id="cd01285">
    <property type="entry name" value="nucleoside_deaminase"/>
    <property type="match status" value="1"/>
</dbReference>
<dbReference type="Gene3D" id="3.40.140.10">
    <property type="entry name" value="Cytidine Deaminase, domain 2"/>
    <property type="match status" value="1"/>
</dbReference>
<dbReference type="RefSeq" id="WP_127163663.1">
    <property type="nucleotide sequence ID" value="NZ_CP029822.1"/>
</dbReference>
<dbReference type="PANTHER" id="PTHR11079">
    <property type="entry name" value="CYTOSINE DEAMINASE FAMILY MEMBER"/>
    <property type="match status" value="1"/>
</dbReference>
<evidence type="ECO:0000256" key="2">
    <source>
        <dbReference type="ARBA" id="ARBA00022833"/>
    </source>
</evidence>
<organism evidence="4 5">
    <name type="scientific">Entomomonas moraniae</name>
    <dbReference type="NCBI Taxonomy" id="2213226"/>
    <lineage>
        <taxon>Bacteria</taxon>
        <taxon>Pseudomonadati</taxon>
        <taxon>Pseudomonadota</taxon>
        <taxon>Gammaproteobacteria</taxon>
        <taxon>Pseudomonadales</taxon>
        <taxon>Pseudomonadaceae</taxon>
        <taxon>Entomomonas</taxon>
    </lineage>
</organism>
<dbReference type="InterPro" id="IPR016192">
    <property type="entry name" value="APOBEC/CMP_deaminase_Zn-bd"/>
</dbReference>
<evidence type="ECO:0000259" key="3">
    <source>
        <dbReference type="PROSITE" id="PS51747"/>
    </source>
</evidence>
<dbReference type="GO" id="GO:0047974">
    <property type="term" value="F:guanosine deaminase activity"/>
    <property type="evidence" value="ECO:0007669"/>
    <property type="project" value="TreeGrafter"/>
</dbReference>
<evidence type="ECO:0000313" key="4">
    <source>
        <dbReference type="EMBL" id="AZS50951.1"/>
    </source>
</evidence>
<dbReference type="KEGG" id="emo:DM558_09235"/>
<dbReference type="AlphaFoldDB" id="A0A3S9XEX3"/>
<accession>A0A3S9XEX3</accession>
<proteinExistence type="predicted"/>
<protein>
    <submittedName>
        <fullName evidence="4">Nucleoside deaminase</fullName>
    </submittedName>
</protein>
<dbReference type="GO" id="GO:0008270">
    <property type="term" value="F:zinc ion binding"/>
    <property type="evidence" value="ECO:0007669"/>
    <property type="project" value="InterPro"/>
</dbReference>
<feature type="domain" description="CMP/dCMP-type deaminase" evidence="3">
    <location>
        <begin position="2"/>
        <end position="115"/>
    </location>
</feature>